<dbReference type="InterPro" id="IPR018108">
    <property type="entry name" value="MCP_transmembrane"/>
</dbReference>
<dbReference type="PROSITE" id="PS50222">
    <property type="entry name" value="EF_HAND_2"/>
    <property type="match status" value="2"/>
</dbReference>
<keyword evidence="9" id="KW-0496">Mitochondrion</keyword>
<evidence type="ECO:0000256" key="12">
    <source>
        <dbReference type="RuleBase" id="RU000488"/>
    </source>
</evidence>
<evidence type="ECO:0000256" key="9">
    <source>
        <dbReference type="ARBA" id="ARBA00023128"/>
    </source>
</evidence>
<proteinExistence type="inferred from homology"/>
<name>A0AAE0GXM8_9CHLO</name>
<comment type="similarity">
    <text evidence="2 12">Belongs to the mitochondrial carrier (TC 2.A.29) family.</text>
</comment>
<dbReference type="EMBL" id="LGRX02001517">
    <property type="protein sequence ID" value="KAK3286043.1"/>
    <property type="molecule type" value="Genomic_DNA"/>
</dbReference>
<accession>A0AAE0GXM8</accession>
<dbReference type="InterPro" id="IPR011992">
    <property type="entry name" value="EF-hand-dom_pair"/>
</dbReference>
<dbReference type="Proteomes" id="UP001190700">
    <property type="component" value="Unassembled WGS sequence"/>
</dbReference>
<evidence type="ECO:0000256" key="5">
    <source>
        <dbReference type="ARBA" id="ARBA00022737"/>
    </source>
</evidence>
<dbReference type="InterPro" id="IPR018247">
    <property type="entry name" value="EF_Hand_1_Ca_BS"/>
</dbReference>
<dbReference type="GO" id="GO:0005743">
    <property type="term" value="C:mitochondrial inner membrane"/>
    <property type="evidence" value="ECO:0007669"/>
    <property type="project" value="UniProtKB-SubCell"/>
</dbReference>
<evidence type="ECO:0000256" key="7">
    <source>
        <dbReference type="ARBA" id="ARBA00022837"/>
    </source>
</evidence>
<dbReference type="InterPro" id="IPR050391">
    <property type="entry name" value="Mito_Metabolite_Transporter"/>
</dbReference>
<comment type="subcellular location">
    <subcellularLocation>
        <location evidence="1">Mitochondrion inner membrane</location>
        <topology evidence="1">Multi-pass membrane protein</topology>
    </subcellularLocation>
</comment>
<keyword evidence="6" id="KW-0999">Mitochondrion inner membrane</keyword>
<keyword evidence="4 11" id="KW-0812">Transmembrane</keyword>
<evidence type="ECO:0000256" key="6">
    <source>
        <dbReference type="ARBA" id="ARBA00022792"/>
    </source>
</evidence>
<dbReference type="Pfam" id="PF13499">
    <property type="entry name" value="EF-hand_7"/>
    <property type="match status" value="1"/>
</dbReference>
<dbReference type="InterPro" id="IPR002048">
    <property type="entry name" value="EF_hand_dom"/>
</dbReference>
<evidence type="ECO:0000256" key="8">
    <source>
        <dbReference type="ARBA" id="ARBA00022989"/>
    </source>
</evidence>
<dbReference type="SUPFAM" id="SSF103506">
    <property type="entry name" value="Mitochondrial carrier"/>
    <property type="match status" value="1"/>
</dbReference>
<dbReference type="AlphaFoldDB" id="A0AAE0GXM8"/>
<organism evidence="14 15">
    <name type="scientific">Cymbomonas tetramitiformis</name>
    <dbReference type="NCBI Taxonomy" id="36881"/>
    <lineage>
        <taxon>Eukaryota</taxon>
        <taxon>Viridiplantae</taxon>
        <taxon>Chlorophyta</taxon>
        <taxon>Pyramimonadophyceae</taxon>
        <taxon>Pyramimonadales</taxon>
        <taxon>Pyramimonadaceae</taxon>
        <taxon>Cymbomonas</taxon>
    </lineage>
</organism>
<gene>
    <name evidence="14" type="ORF">CYMTET_6371</name>
</gene>
<reference evidence="14 15" key="1">
    <citation type="journal article" date="2015" name="Genome Biol. Evol.">
        <title>Comparative Genomics of a Bacterivorous Green Alga Reveals Evolutionary Causalities and Consequences of Phago-Mixotrophic Mode of Nutrition.</title>
        <authorList>
            <person name="Burns J.A."/>
            <person name="Paasch A."/>
            <person name="Narechania A."/>
            <person name="Kim E."/>
        </authorList>
    </citation>
    <scope>NUCLEOTIDE SEQUENCE [LARGE SCALE GENOMIC DNA]</scope>
    <source>
        <strain evidence="14 15">PLY_AMNH</strain>
    </source>
</reference>
<evidence type="ECO:0000256" key="3">
    <source>
        <dbReference type="ARBA" id="ARBA00022448"/>
    </source>
</evidence>
<keyword evidence="10 11" id="KW-0472">Membrane</keyword>
<keyword evidence="15" id="KW-1185">Reference proteome</keyword>
<dbReference type="FunFam" id="1.50.40.10:FF:000009">
    <property type="entry name" value="Mitochondrial 2-oxoglutarate/malate carrier protein"/>
    <property type="match status" value="1"/>
</dbReference>
<feature type="domain" description="EF-hand" evidence="13">
    <location>
        <begin position="20"/>
        <end position="50"/>
    </location>
</feature>
<evidence type="ECO:0000259" key="13">
    <source>
        <dbReference type="PROSITE" id="PS50222"/>
    </source>
</evidence>
<keyword evidence="3 12" id="KW-0813">Transport</keyword>
<keyword evidence="8" id="KW-1133">Transmembrane helix</keyword>
<comment type="caution">
    <text evidence="14">The sequence shown here is derived from an EMBL/GenBank/DDBJ whole genome shotgun (WGS) entry which is preliminary data.</text>
</comment>
<feature type="repeat" description="Solcar" evidence="11">
    <location>
        <begin position="207"/>
        <end position="298"/>
    </location>
</feature>
<feature type="repeat" description="Solcar" evidence="11">
    <location>
        <begin position="124"/>
        <end position="198"/>
    </location>
</feature>
<keyword evidence="7" id="KW-0106">Calcium</keyword>
<evidence type="ECO:0000256" key="11">
    <source>
        <dbReference type="PROSITE-ProRule" id="PRU00282"/>
    </source>
</evidence>
<evidence type="ECO:0000256" key="4">
    <source>
        <dbReference type="ARBA" id="ARBA00022692"/>
    </source>
</evidence>
<evidence type="ECO:0000256" key="1">
    <source>
        <dbReference type="ARBA" id="ARBA00004448"/>
    </source>
</evidence>
<dbReference type="InterPro" id="IPR023395">
    <property type="entry name" value="MCP_dom_sf"/>
</dbReference>
<dbReference type="PROSITE" id="PS50920">
    <property type="entry name" value="SOLCAR"/>
    <property type="match status" value="3"/>
</dbReference>
<keyword evidence="5" id="KW-0677">Repeat</keyword>
<evidence type="ECO:0000313" key="14">
    <source>
        <dbReference type="EMBL" id="KAK3286043.1"/>
    </source>
</evidence>
<dbReference type="Gene3D" id="1.50.40.10">
    <property type="entry name" value="Mitochondrial carrier domain"/>
    <property type="match status" value="1"/>
</dbReference>
<dbReference type="PROSITE" id="PS00018">
    <property type="entry name" value="EF_HAND_1"/>
    <property type="match status" value="1"/>
</dbReference>
<dbReference type="PANTHER" id="PTHR45618">
    <property type="entry name" value="MITOCHONDRIAL DICARBOXYLATE CARRIER-RELATED"/>
    <property type="match status" value="1"/>
</dbReference>
<dbReference type="Pfam" id="PF00153">
    <property type="entry name" value="Mito_carr"/>
    <property type="match status" value="3"/>
</dbReference>
<sequence>METHSEKKTAMLSESMLYTLRYTFNRMDKDQNGSIDREEMQAALKKANIDIPEEEWKACLTRFDRNQNSCLEFDEFVQIAEEHARPAVSKTHFSDKLSRGVETLSMLYHDEDYYRKHPAYCQFKTFANAGTSGMASAALLQPVDTVKVQLQMGAQGSPLSVARSLGIGGLYSGVSAALLRQATYTTARIGIFQTSLAQLSDMEGGGPSVATKTGCAIFAGALGAVVGTPADMALVRMQVDGRLPVADRRNYTGVGDALLRSVKERGVPGLFAGCGPTVTRAIAMNVGQLVSHDQARQMMARAGMEKTGNANIFGSSLIAGLVGSLMSLPFDAVKTRLQQMKPDPRTGALPYRGVVDCAAHIFIKGGVLSFYRGLGPYLGRQLPHSVLTFVFISKLMNMERHLEMQLEFEKNRSNLPSGYLS</sequence>
<protein>
    <recommendedName>
        <fullName evidence="13">EF-hand domain-containing protein</fullName>
    </recommendedName>
</protein>
<dbReference type="CDD" id="cd00051">
    <property type="entry name" value="EFh"/>
    <property type="match status" value="1"/>
</dbReference>
<feature type="domain" description="EF-hand" evidence="13">
    <location>
        <begin position="51"/>
        <end position="86"/>
    </location>
</feature>
<evidence type="ECO:0000313" key="15">
    <source>
        <dbReference type="Proteomes" id="UP001190700"/>
    </source>
</evidence>
<dbReference type="SMART" id="SM00054">
    <property type="entry name" value="EFh"/>
    <property type="match status" value="2"/>
</dbReference>
<evidence type="ECO:0000256" key="10">
    <source>
        <dbReference type="ARBA" id="ARBA00023136"/>
    </source>
</evidence>
<feature type="repeat" description="Solcar" evidence="11">
    <location>
        <begin position="307"/>
        <end position="398"/>
    </location>
</feature>
<evidence type="ECO:0000256" key="2">
    <source>
        <dbReference type="ARBA" id="ARBA00006375"/>
    </source>
</evidence>
<dbReference type="Gene3D" id="1.10.238.10">
    <property type="entry name" value="EF-hand"/>
    <property type="match status" value="1"/>
</dbReference>
<dbReference type="SUPFAM" id="SSF47473">
    <property type="entry name" value="EF-hand"/>
    <property type="match status" value="1"/>
</dbReference>
<dbReference type="GO" id="GO:0005509">
    <property type="term" value="F:calcium ion binding"/>
    <property type="evidence" value="ECO:0007669"/>
    <property type="project" value="InterPro"/>
</dbReference>